<evidence type="ECO:0000313" key="4">
    <source>
        <dbReference type="EMBL" id="BAA03455.1"/>
    </source>
</evidence>
<dbReference type="SUPFAM" id="SSF51735">
    <property type="entry name" value="NAD(P)-binding Rossmann-fold domains"/>
    <property type="match status" value="1"/>
</dbReference>
<sequence>MAELSVLPVKIGILGCAEIARKLSRAIHLVPEDVCISAIGSRSESKAIQFAAANGFPVSAKVYGSYDAVLEDPDVDAIYMPLPTSLHLKWAVLAAQKQKHLLVEKPVAMHVDELDAILEACDDNGVQYMDGTMLQHHPRSAKMREYLDDAEHFGQLRSIISCFTFAASPDYLANNIRTKPDLDGLGALGDIGWHCIRSILWAADFELPKFAIALPGPVLNKAGVIISCGASLHWEDGKTATLNCSFLENLTMDVTLVGTKGTLHMHDFNIPFEEGRATFSTGTKVGVQMICQPGGRSSTPSIRSLLILPQECLMLKEFSRLVANIKSNGAKPEKKWATYSRKTQLTMDPIKESVLQMGFQKSRNCWLITGLVVCDRTPRHPVPGKVELVV</sequence>
<gene>
    <name evidence="4" type="primary">AX110</name>
</gene>
<dbReference type="EMBL" id="D14605">
    <property type="protein sequence ID" value="BAA03455.1"/>
    <property type="molecule type" value="mRNA"/>
</dbReference>
<evidence type="ECO:0000259" key="2">
    <source>
        <dbReference type="Pfam" id="PF01408"/>
    </source>
</evidence>
<dbReference type="InterPro" id="IPR055170">
    <property type="entry name" value="GFO_IDH_MocA-like_dom"/>
</dbReference>
<dbReference type="GO" id="GO:0000166">
    <property type="term" value="F:nucleotide binding"/>
    <property type="evidence" value="ECO:0007669"/>
    <property type="project" value="InterPro"/>
</dbReference>
<dbReference type="PIR" id="T14319">
    <property type="entry name" value="T14319"/>
</dbReference>
<dbReference type="PANTHER" id="PTHR46368">
    <property type="match status" value="1"/>
</dbReference>
<comment type="similarity">
    <text evidence="1">Belongs to the Gfo/Idh/MocA family.</text>
</comment>
<feature type="domain" description="Gfo/Idh/MocA-like oxidoreductase N-terminal" evidence="2">
    <location>
        <begin position="9"/>
        <end position="129"/>
    </location>
</feature>
<dbReference type="Pfam" id="PF01408">
    <property type="entry name" value="GFO_IDH_MocA"/>
    <property type="match status" value="1"/>
</dbReference>
<evidence type="ECO:0000259" key="3">
    <source>
        <dbReference type="Pfam" id="PF22725"/>
    </source>
</evidence>
<dbReference type="Pfam" id="PF22725">
    <property type="entry name" value="GFO_IDH_MocA_C3"/>
    <property type="match status" value="1"/>
</dbReference>
<dbReference type="InterPro" id="IPR036291">
    <property type="entry name" value="NAD(P)-bd_dom_sf"/>
</dbReference>
<evidence type="ECO:0000256" key="1">
    <source>
        <dbReference type="ARBA" id="ARBA00010928"/>
    </source>
</evidence>
<feature type="domain" description="GFO/IDH/MocA-like oxidoreductase" evidence="3">
    <location>
        <begin position="142"/>
        <end position="263"/>
    </location>
</feature>
<dbReference type="PANTHER" id="PTHR46368:SF4">
    <property type="entry name" value="OS10G0403700 PROTEIN"/>
    <property type="match status" value="1"/>
</dbReference>
<name>Q39684_DAUCA</name>
<organism evidence="4">
    <name type="scientific">Daucus carota</name>
    <name type="common">Wild carrot</name>
    <dbReference type="NCBI Taxonomy" id="4039"/>
    <lineage>
        <taxon>Eukaryota</taxon>
        <taxon>Viridiplantae</taxon>
        <taxon>Streptophyta</taxon>
        <taxon>Embryophyta</taxon>
        <taxon>Tracheophyta</taxon>
        <taxon>Spermatophyta</taxon>
        <taxon>Magnoliopsida</taxon>
        <taxon>eudicotyledons</taxon>
        <taxon>Gunneridae</taxon>
        <taxon>Pentapetalae</taxon>
        <taxon>asterids</taxon>
        <taxon>campanulids</taxon>
        <taxon>Apiales</taxon>
        <taxon>Apiaceae</taxon>
        <taxon>Apioideae</taxon>
        <taxon>Scandiceae</taxon>
        <taxon>Daucinae</taxon>
        <taxon>Daucus</taxon>
        <taxon>Daucus sect. Daucus</taxon>
    </lineage>
</organism>
<dbReference type="AlphaFoldDB" id="Q39684"/>
<reference evidence="4" key="1">
    <citation type="journal article" date="1993" name="Plant Physiol.">
        <title>A cDNA differentially expressed between embryogenic and nonembryogenic carrot (Daucus carota L.) cells.</title>
        <authorList>
            <person name="Nagata R."/>
            <person name="Wada M."/>
            <person name="Satoh S."/>
            <person name="Kamada H."/>
            <person name="Harada H."/>
        </authorList>
    </citation>
    <scope>NUCLEOTIDE SEQUENCE</scope>
    <source>
        <tissue evidence="4">Hypocotyl</tissue>
    </source>
</reference>
<dbReference type="Gene3D" id="3.30.360.10">
    <property type="entry name" value="Dihydrodipicolinate Reductase, domain 2"/>
    <property type="match status" value="1"/>
</dbReference>
<dbReference type="InterPro" id="IPR000683">
    <property type="entry name" value="Gfo/Idh/MocA-like_OxRdtase_N"/>
</dbReference>
<dbReference type="Gene3D" id="3.40.50.720">
    <property type="entry name" value="NAD(P)-binding Rossmann-like Domain"/>
    <property type="match status" value="1"/>
</dbReference>
<proteinExistence type="evidence at transcript level"/>
<dbReference type="SUPFAM" id="SSF55347">
    <property type="entry name" value="Glyceraldehyde-3-phosphate dehydrogenase-like, C-terminal domain"/>
    <property type="match status" value="1"/>
</dbReference>
<accession>Q39684</accession>
<protein>
    <submittedName>
        <fullName evidence="4">AX110P</fullName>
    </submittedName>
</protein>